<evidence type="ECO:0000256" key="1">
    <source>
        <dbReference type="ARBA" id="ARBA00001947"/>
    </source>
</evidence>
<dbReference type="SUPFAM" id="SSF49299">
    <property type="entry name" value="PKD domain"/>
    <property type="match status" value="1"/>
</dbReference>
<dbReference type="PROSITE" id="PS51318">
    <property type="entry name" value="TAT"/>
    <property type="match status" value="1"/>
</dbReference>
<sequence length="385" mass="40306">MTATRRTFLTAAGCAGLLGLGVTATTGESETTVSRDSYTIRSGTDQETTVFVTSASESGPTVMVVGGVHGNENGGYTAAEKVAQWDIARGTLVTIPKANAAAVEEDSRIADGGVDLNRQFPTGEEPETELARAIWGVVERFQPDTVIDLHESVGIYDGDMVGGVGQAIFSSWDDRAFSDARAAADYLNDNYVSRDGYDFTVDPFSSSSNEPTGLLTHKAARDTDAVAFLVEATSDDTALDTRVQWLTKITQQLVEEDVLTSSDGGSGGDGGDDGGDDGSDGNDGGDDGDNEQNEAPVARIRTTPSDTTGGALERGDTVTLDASPSSDGDGEIVEYMWDTDGDGSFEESGETAEMTLSTCGRYRVSLQVTDDKGATATDEAILSVK</sequence>
<dbReference type="InterPro" id="IPR000601">
    <property type="entry name" value="PKD_dom"/>
</dbReference>
<dbReference type="eggNOG" id="arCOG07581">
    <property type="taxonomic scope" value="Archaea"/>
</dbReference>
<dbReference type="SUPFAM" id="SSF53187">
    <property type="entry name" value="Zn-dependent exopeptidases"/>
    <property type="match status" value="1"/>
</dbReference>
<evidence type="ECO:0000313" key="8">
    <source>
        <dbReference type="EMBL" id="SHK28549.1"/>
    </source>
</evidence>
<dbReference type="AlphaFoldDB" id="E7QXI8"/>
<protein>
    <submittedName>
        <fullName evidence="8">PKD domain-containing protein</fullName>
    </submittedName>
    <submittedName>
        <fullName evidence="7">Succinylglutamate desuccinylase/aspartoacylase</fullName>
    </submittedName>
</protein>
<accession>E7QXI8</accession>
<dbReference type="GO" id="GO:0016788">
    <property type="term" value="F:hydrolase activity, acting on ester bonds"/>
    <property type="evidence" value="ECO:0007669"/>
    <property type="project" value="InterPro"/>
</dbReference>
<dbReference type="STRING" id="797209.GCA_000376445_02917"/>
<dbReference type="CDD" id="cd00146">
    <property type="entry name" value="PKD"/>
    <property type="match status" value="1"/>
</dbReference>
<evidence type="ECO:0000256" key="4">
    <source>
        <dbReference type="ARBA" id="ARBA00022833"/>
    </source>
</evidence>
<organism evidence="7 9">
    <name type="scientific">Haladaptatus paucihalophilus DX253</name>
    <dbReference type="NCBI Taxonomy" id="797209"/>
    <lineage>
        <taxon>Archaea</taxon>
        <taxon>Methanobacteriati</taxon>
        <taxon>Methanobacteriota</taxon>
        <taxon>Stenosarchaea group</taxon>
        <taxon>Halobacteria</taxon>
        <taxon>Halobacteriales</taxon>
        <taxon>Haladaptataceae</taxon>
        <taxon>Haladaptatus</taxon>
    </lineage>
</organism>
<dbReference type="PROSITE" id="PS50093">
    <property type="entry name" value="PKD"/>
    <property type="match status" value="1"/>
</dbReference>
<dbReference type="eggNOG" id="arCOG02890">
    <property type="taxonomic scope" value="Archaea"/>
</dbReference>
<evidence type="ECO:0000256" key="3">
    <source>
        <dbReference type="ARBA" id="ARBA00022801"/>
    </source>
</evidence>
<proteinExistence type="predicted"/>
<evidence type="ECO:0000259" key="6">
    <source>
        <dbReference type="PROSITE" id="PS50093"/>
    </source>
</evidence>
<feature type="compositionally biased region" description="Acidic residues" evidence="5">
    <location>
        <begin position="270"/>
        <end position="292"/>
    </location>
</feature>
<dbReference type="Gene3D" id="3.40.630.10">
    <property type="entry name" value="Zn peptidases"/>
    <property type="match status" value="1"/>
</dbReference>
<dbReference type="Gene3D" id="2.60.40.10">
    <property type="entry name" value="Immunoglobulins"/>
    <property type="match status" value="1"/>
</dbReference>
<evidence type="ECO:0000313" key="7">
    <source>
        <dbReference type="EMBL" id="EFW90991.1"/>
    </source>
</evidence>
<dbReference type="InterPro" id="IPR035986">
    <property type="entry name" value="PKD_dom_sf"/>
</dbReference>
<dbReference type="PANTHER" id="PTHR37326">
    <property type="entry name" value="BLL3975 PROTEIN"/>
    <property type="match status" value="1"/>
</dbReference>
<evidence type="ECO:0000256" key="5">
    <source>
        <dbReference type="SAM" id="MobiDB-lite"/>
    </source>
</evidence>
<reference evidence="10" key="3">
    <citation type="submission" date="2016-11" db="EMBL/GenBank/DDBJ databases">
        <authorList>
            <person name="Varghese N."/>
            <person name="Submissions S."/>
        </authorList>
    </citation>
    <scope>NUCLEOTIDE SEQUENCE [LARGE SCALE GENOMIC DNA]</scope>
    <source>
        <strain evidence="10">DX253</strain>
    </source>
</reference>
<dbReference type="Proteomes" id="UP000184203">
    <property type="component" value="Unassembled WGS sequence"/>
</dbReference>
<dbReference type="RefSeq" id="WP_007982044.1">
    <property type="nucleotide sequence ID" value="NZ_AEMG01000019.1"/>
</dbReference>
<dbReference type="EMBL" id="FRAN01000001">
    <property type="protein sequence ID" value="SHK28549.1"/>
    <property type="molecule type" value="Genomic_DNA"/>
</dbReference>
<dbReference type="PANTHER" id="PTHR37326:SF1">
    <property type="entry name" value="BLL3975 PROTEIN"/>
    <property type="match status" value="1"/>
</dbReference>
<reference evidence="7 9" key="1">
    <citation type="journal article" date="2014" name="ISME J.">
        <title>Trehalose/2-sulfotrehalose biosynthesis and glycine-betaine uptake are widely spread mechanisms for osmoadaptation in the Halobacteriales.</title>
        <authorList>
            <person name="Youssef N.H."/>
            <person name="Savage-Ashlock K.N."/>
            <person name="McCully A.L."/>
            <person name="Luedtke B."/>
            <person name="Shaw E.I."/>
            <person name="Hoff W.D."/>
            <person name="Elshahed M.S."/>
        </authorList>
    </citation>
    <scope>NUCLEOTIDE SEQUENCE [LARGE SCALE GENOMIC DNA]</scope>
    <source>
        <strain evidence="7 9">DX253</strain>
    </source>
</reference>
<reference evidence="8" key="2">
    <citation type="submission" date="2016-11" db="EMBL/GenBank/DDBJ databases">
        <authorList>
            <person name="Jaros S."/>
            <person name="Januszkiewicz K."/>
            <person name="Wedrychowicz H."/>
        </authorList>
    </citation>
    <scope>NUCLEOTIDE SEQUENCE [LARGE SCALE GENOMIC DNA]</scope>
    <source>
        <strain evidence="8">DX253</strain>
    </source>
</reference>
<dbReference type="InterPro" id="IPR013783">
    <property type="entry name" value="Ig-like_fold"/>
</dbReference>
<keyword evidence="10" id="KW-1185">Reference proteome</keyword>
<name>E7QXI8_HALPU</name>
<dbReference type="InterPro" id="IPR053138">
    <property type="entry name" value="N-alpha-Ac-DABA_deacetylase"/>
</dbReference>
<dbReference type="GO" id="GO:0046872">
    <property type="term" value="F:metal ion binding"/>
    <property type="evidence" value="ECO:0007669"/>
    <property type="project" value="UniProtKB-KW"/>
</dbReference>
<dbReference type="Proteomes" id="UP000003751">
    <property type="component" value="Unassembled WGS sequence"/>
</dbReference>
<dbReference type="EMBL" id="AEMG01000019">
    <property type="protein sequence ID" value="EFW90991.1"/>
    <property type="molecule type" value="Genomic_DNA"/>
</dbReference>
<keyword evidence="2" id="KW-0479">Metal-binding</keyword>
<evidence type="ECO:0000256" key="2">
    <source>
        <dbReference type="ARBA" id="ARBA00022723"/>
    </source>
</evidence>
<dbReference type="PATRIC" id="fig|797209.4.peg.3455"/>
<dbReference type="OrthoDB" id="269633at2157"/>
<gene>
    <name evidence="8" type="ORF">SAMN05444342_1203</name>
    <name evidence="7" type="ORF">ZOD2009_17633</name>
</gene>
<dbReference type="Pfam" id="PF24827">
    <property type="entry name" value="AstE_AspA_cat"/>
    <property type="match status" value="1"/>
</dbReference>
<feature type="domain" description="PKD" evidence="6">
    <location>
        <begin position="317"/>
        <end position="385"/>
    </location>
</feature>
<keyword evidence="3" id="KW-0378">Hydrolase</keyword>
<dbReference type="InterPro" id="IPR055438">
    <property type="entry name" value="AstE_AspA_cat"/>
</dbReference>
<feature type="region of interest" description="Disordered" evidence="5">
    <location>
        <begin position="256"/>
        <end position="333"/>
    </location>
</feature>
<keyword evidence="4" id="KW-0862">Zinc</keyword>
<dbReference type="InterPro" id="IPR006311">
    <property type="entry name" value="TAT_signal"/>
</dbReference>
<evidence type="ECO:0000313" key="10">
    <source>
        <dbReference type="Proteomes" id="UP000184203"/>
    </source>
</evidence>
<dbReference type="Pfam" id="PF18911">
    <property type="entry name" value="PKD_4"/>
    <property type="match status" value="1"/>
</dbReference>
<evidence type="ECO:0000313" key="9">
    <source>
        <dbReference type="Proteomes" id="UP000003751"/>
    </source>
</evidence>
<comment type="cofactor">
    <cofactor evidence="1">
        <name>Zn(2+)</name>
        <dbReference type="ChEBI" id="CHEBI:29105"/>
    </cofactor>
</comment>